<dbReference type="EMBL" id="JAQGEF010000001">
    <property type="protein sequence ID" value="MDA3613424.1"/>
    <property type="molecule type" value="Genomic_DNA"/>
</dbReference>
<accession>A0ABT4UFR6</accession>
<name>A0ABT4UFR6_9BACT</name>
<organism evidence="2 3">
    <name type="scientific">Polluticaenibacter yanchengensis</name>
    <dbReference type="NCBI Taxonomy" id="3014562"/>
    <lineage>
        <taxon>Bacteria</taxon>
        <taxon>Pseudomonadati</taxon>
        <taxon>Bacteroidota</taxon>
        <taxon>Chitinophagia</taxon>
        <taxon>Chitinophagales</taxon>
        <taxon>Chitinophagaceae</taxon>
        <taxon>Polluticaenibacter</taxon>
    </lineage>
</organism>
<dbReference type="SUPFAM" id="SSF53271">
    <property type="entry name" value="PRTase-like"/>
    <property type="match status" value="1"/>
</dbReference>
<dbReference type="InterPro" id="IPR000836">
    <property type="entry name" value="PRTase_dom"/>
</dbReference>
<dbReference type="Gene3D" id="3.40.50.2020">
    <property type="match status" value="1"/>
</dbReference>
<keyword evidence="2" id="KW-0328">Glycosyltransferase</keyword>
<keyword evidence="2" id="KW-0808">Transferase</keyword>
<reference evidence="2 3" key="1">
    <citation type="submission" date="2022-12" db="EMBL/GenBank/DDBJ databases">
        <title>Chitinophagaceae gen. sp. nov., a new member of the family Chitinophagaceae, isolated from soil in a chemical factory.</title>
        <authorList>
            <person name="Ke Z."/>
        </authorList>
    </citation>
    <scope>NUCLEOTIDE SEQUENCE [LARGE SCALE GENOMIC DNA]</scope>
    <source>
        <strain evidence="2 3">LY-5</strain>
    </source>
</reference>
<evidence type="ECO:0000313" key="3">
    <source>
        <dbReference type="Proteomes" id="UP001210231"/>
    </source>
</evidence>
<dbReference type="GO" id="GO:0004845">
    <property type="term" value="F:uracil phosphoribosyltransferase activity"/>
    <property type="evidence" value="ECO:0007669"/>
    <property type="project" value="UniProtKB-EC"/>
</dbReference>
<sequence>MNNTVINLSDNHSLISNWVSELRDVTIQNDRLRFRRNLERIAEGIALEISKEMPFEIVDVQTPLGIHQSKRLKEQPVLATILRAGLGMHGGLINYFDKGDNAFVSAYRRHFEDGSFEISLEYVSCPSLEDRIVIICDPMLATGASLVKTIEHLKVLGNPKQIHFVCAIACSKGIELMNEHAPDVKIWCGDIDTDISEKGYILPGLGDAGDLAYGTKQQQ</sequence>
<dbReference type="RefSeq" id="WP_407029755.1">
    <property type="nucleotide sequence ID" value="NZ_JAQGEF010000001.1"/>
</dbReference>
<feature type="domain" description="Phosphoribosyltransferase" evidence="1">
    <location>
        <begin position="11"/>
        <end position="215"/>
    </location>
</feature>
<gene>
    <name evidence="2" type="primary">upp</name>
    <name evidence="2" type="ORF">O3P16_01280</name>
</gene>
<evidence type="ECO:0000259" key="1">
    <source>
        <dbReference type="Pfam" id="PF14681"/>
    </source>
</evidence>
<keyword evidence="3" id="KW-1185">Reference proteome</keyword>
<dbReference type="InterPro" id="IPR050137">
    <property type="entry name" value="PyrR_bifunctional"/>
</dbReference>
<dbReference type="Pfam" id="PF14681">
    <property type="entry name" value="UPRTase"/>
    <property type="match status" value="1"/>
</dbReference>
<dbReference type="PANTHER" id="PTHR11608">
    <property type="entry name" value="BIFUNCTIONAL PROTEIN PYRR"/>
    <property type="match status" value="1"/>
</dbReference>
<dbReference type="PANTHER" id="PTHR11608:SF0">
    <property type="entry name" value="BIFUNCTIONAL PROTEIN PYRR"/>
    <property type="match status" value="1"/>
</dbReference>
<protein>
    <submittedName>
        <fullName evidence="2">Uracil phosphoribosyltransferase</fullName>
        <ecNumber evidence="2">2.4.2.9</ecNumber>
    </submittedName>
</protein>
<dbReference type="CDD" id="cd06223">
    <property type="entry name" value="PRTases_typeI"/>
    <property type="match status" value="1"/>
</dbReference>
<evidence type="ECO:0000313" key="2">
    <source>
        <dbReference type="EMBL" id="MDA3613424.1"/>
    </source>
</evidence>
<dbReference type="NCBIfam" id="NF001097">
    <property type="entry name" value="PRK00129.1"/>
    <property type="match status" value="1"/>
</dbReference>
<comment type="caution">
    <text evidence="2">The sequence shown here is derived from an EMBL/GenBank/DDBJ whole genome shotgun (WGS) entry which is preliminary data.</text>
</comment>
<dbReference type="InterPro" id="IPR029057">
    <property type="entry name" value="PRTase-like"/>
</dbReference>
<dbReference type="EC" id="2.4.2.9" evidence="2"/>
<dbReference type="Proteomes" id="UP001210231">
    <property type="component" value="Unassembled WGS sequence"/>
</dbReference>
<proteinExistence type="predicted"/>